<proteinExistence type="predicted"/>
<evidence type="ECO:0000313" key="2">
    <source>
        <dbReference type="EMBL" id="OJJ65050.1"/>
    </source>
</evidence>
<accession>A0A1L9U024</accession>
<dbReference type="Proteomes" id="UP000184356">
    <property type="component" value="Unassembled WGS sequence"/>
</dbReference>
<dbReference type="EMBL" id="KV878582">
    <property type="protein sequence ID" value="OJJ65050.1"/>
    <property type="molecule type" value="Genomic_DNA"/>
</dbReference>
<feature type="chain" id="PRO_5012905719" evidence="1">
    <location>
        <begin position="26"/>
        <end position="80"/>
    </location>
</feature>
<reference evidence="3" key="1">
    <citation type="journal article" date="2017" name="Genome Biol.">
        <title>Comparative genomics reveals high biological diversity and specific adaptations in the industrially and medically important fungal genus Aspergillus.</title>
        <authorList>
            <person name="de Vries R.P."/>
            <person name="Riley R."/>
            <person name="Wiebenga A."/>
            <person name="Aguilar-Osorio G."/>
            <person name="Amillis S."/>
            <person name="Uchima C.A."/>
            <person name="Anderluh G."/>
            <person name="Asadollahi M."/>
            <person name="Askin M."/>
            <person name="Barry K."/>
            <person name="Battaglia E."/>
            <person name="Bayram O."/>
            <person name="Benocci T."/>
            <person name="Braus-Stromeyer S.A."/>
            <person name="Caldana C."/>
            <person name="Canovas D."/>
            <person name="Cerqueira G.C."/>
            <person name="Chen F."/>
            <person name="Chen W."/>
            <person name="Choi C."/>
            <person name="Clum A."/>
            <person name="Dos Santos R.A."/>
            <person name="Damasio A.R."/>
            <person name="Diallinas G."/>
            <person name="Emri T."/>
            <person name="Fekete E."/>
            <person name="Flipphi M."/>
            <person name="Freyberg S."/>
            <person name="Gallo A."/>
            <person name="Gournas C."/>
            <person name="Habgood R."/>
            <person name="Hainaut M."/>
            <person name="Harispe M.L."/>
            <person name="Henrissat B."/>
            <person name="Hilden K.S."/>
            <person name="Hope R."/>
            <person name="Hossain A."/>
            <person name="Karabika E."/>
            <person name="Karaffa L."/>
            <person name="Karanyi Z."/>
            <person name="Krasevec N."/>
            <person name="Kuo A."/>
            <person name="Kusch H."/>
            <person name="LaButti K."/>
            <person name="Lagendijk E.L."/>
            <person name="Lapidus A."/>
            <person name="Levasseur A."/>
            <person name="Lindquist E."/>
            <person name="Lipzen A."/>
            <person name="Logrieco A.F."/>
            <person name="MacCabe A."/>
            <person name="Maekelae M.R."/>
            <person name="Malavazi I."/>
            <person name="Melin P."/>
            <person name="Meyer V."/>
            <person name="Mielnichuk N."/>
            <person name="Miskei M."/>
            <person name="Molnar A.P."/>
            <person name="Mule G."/>
            <person name="Ngan C.Y."/>
            <person name="Orejas M."/>
            <person name="Orosz E."/>
            <person name="Ouedraogo J.P."/>
            <person name="Overkamp K.M."/>
            <person name="Park H.-S."/>
            <person name="Perrone G."/>
            <person name="Piumi F."/>
            <person name="Punt P.J."/>
            <person name="Ram A.F."/>
            <person name="Ramon A."/>
            <person name="Rauscher S."/>
            <person name="Record E."/>
            <person name="Riano-Pachon D.M."/>
            <person name="Robert V."/>
            <person name="Roehrig J."/>
            <person name="Ruller R."/>
            <person name="Salamov A."/>
            <person name="Salih N.S."/>
            <person name="Samson R.A."/>
            <person name="Sandor E."/>
            <person name="Sanguinetti M."/>
            <person name="Schuetze T."/>
            <person name="Sepcic K."/>
            <person name="Shelest E."/>
            <person name="Sherlock G."/>
            <person name="Sophianopoulou V."/>
            <person name="Squina F.M."/>
            <person name="Sun H."/>
            <person name="Susca A."/>
            <person name="Todd R.B."/>
            <person name="Tsang A."/>
            <person name="Unkles S.E."/>
            <person name="van de Wiele N."/>
            <person name="van Rossen-Uffink D."/>
            <person name="Oliveira J.V."/>
            <person name="Vesth T.C."/>
            <person name="Visser J."/>
            <person name="Yu J.-H."/>
            <person name="Zhou M."/>
            <person name="Andersen M.R."/>
            <person name="Archer D.B."/>
            <person name="Baker S.E."/>
            <person name="Benoit I."/>
            <person name="Brakhage A.A."/>
            <person name="Braus G.H."/>
            <person name="Fischer R."/>
            <person name="Frisvad J.C."/>
            <person name="Goldman G.H."/>
            <person name="Houbraken J."/>
            <person name="Oakley B."/>
            <person name="Pocsi I."/>
            <person name="Scazzocchio C."/>
            <person name="Seiboth B."/>
            <person name="vanKuyk P.A."/>
            <person name="Wortman J."/>
            <person name="Dyer P.S."/>
            <person name="Grigoriev I.V."/>
        </authorList>
    </citation>
    <scope>NUCLEOTIDE SEQUENCE [LARGE SCALE GENOMIC DNA]</scope>
    <source>
        <strain evidence="3">CBS 593.65</strain>
    </source>
</reference>
<evidence type="ECO:0000256" key="1">
    <source>
        <dbReference type="SAM" id="SignalP"/>
    </source>
</evidence>
<dbReference type="RefSeq" id="XP_040708856.1">
    <property type="nucleotide sequence ID" value="XM_040845968.1"/>
</dbReference>
<protein>
    <submittedName>
        <fullName evidence="2">Uncharacterized protein</fullName>
    </submittedName>
</protein>
<name>A0A1L9U024_9EURO</name>
<keyword evidence="3" id="KW-1185">Reference proteome</keyword>
<dbReference type="VEuPathDB" id="FungiDB:ASPSYDRAFT_39847"/>
<feature type="signal peptide" evidence="1">
    <location>
        <begin position="1"/>
        <end position="25"/>
    </location>
</feature>
<evidence type="ECO:0000313" key="3">
    <source>
        <dbReference type="Proteomes" id="UP000184356"/>
    </source>
</evidence>
<sequence>MRFVSILAALALQFTLFTPSIFALAEQDKLVQEDDEPLSCHRACFQQKPTCPGKMEPKKLSDCWSCCLPHQPKVAIDTEL</sequence>
<dbReference type="AlphaFoldDB" id="A0A1L9U024"/>
<dbReference type="GeneID" id="63762041"/>
<organism evidence="2 3">
    <name type="scientific">Aspergillus sydowii CBS 593.65</name>
    <dbReference type="NCBI Taxonomy" id="1036612"/>
    <lineage>
        <taxon>Eukaryota</taxon>
        <taxon>Fungi</taxon>
        <taxon>Dikarya</taxon>
        <taxon>Ascomycota</taxon>
        <taxon>Pezizomycotina</taxon>
        <taxon>Eurotiomycetes</taxon>
        <taxon>Eurotiomycetidae</taxon>
        <taxon>Eurotiales</taxon>
        <taxon>Aspergillaceae</taxon>
        <taxon>Aspergillus</taxon>
        <taxon>Aspergillus subgen. Nidulantes</taxon>
    </lineage>
</organism>
<keyword evidence="1" id="KW-0732">Signal</keyword>
<gene>
    <name evidence="2" type="ORF">ASPSYDRAFT_39847</name>
</gene>